<accession>A0A1G8LD42</accession>
<dbReference type="EMBL" id="FNCP01000047">
    <property type="protein sequence ID" value="SDI53565.1"/>
    <property type="molecule type" value="Genomic_DNA"/>
</dbReference>
<organism evidence="2 3">
    <name type="scientific">Desulfosporosinus hippei DSM 8344</name>
    <dbReference type="NCBI Taxonomy" id="1121419"/>
    <lineage>
        <taxon>Bacteria</taxon>
        <taxon>Bacillati</taxon>
        <taxon>Bacillota</taxon>
        <taxon>Clostridia</taxon>
        <taxon>Eubacteriales</taxon>
        <taxon>Desulfitobacteriaceae</taxon>
        <taxon>Desulfosporosinus</taxon>
    </lineage>
</organism>
<dbReference type="InterPro" id="IPR025745">
    <property type="entry name" value="Mrr-like_N_dom"/>
</dbReference>
<evidence type="ECO:0000259" key="1">
    <source>
        <dbReference type="Pfam" id="PF14338"/>
    </source>
</evidence>
<reference evidence="3" key="1">
    <citation type="submission" date="2016-10" db="EMBL/GenBank/DDBJ databases">
        <authorList>
            <person name="Varghese N."/>
            <person name="Submissions S."/>
        </authorList>
    </citation>
    <scope>NUCLEOTIDE SEQUENCE [LARGE SCALE GENOMIC DNA]</scope>
    <source>
        <strain evidence="3">DSM 8344</strain>
    </source>
</reference>
<sequence>MTNAYLKTAFQNWMSKQKKSNGDLYKSGTISSYSNALKNSTIKLKLSDLEHTDLFYYSSSAEFAQVYNQIISAPNFKDVDSAGNKAYSNALALYSKFLAEYDGTAIDEVKVSKASFIQWFAPLINALRELGGSATPEKARDQIARDLNLGSDVVTETRGKTGGKKFANEVAWARNYLAYEDLIDKSVRGVWTLTPKGMEVELTDEMASEIFFKWVNILKERREGNPDPTTMQNQSDKRLYWMYAPGEGSNMWNEFYDNGIMGIGWDELGDFKQYPTKESMKEKMKVIYGKEYSYKNTGHATWQFANEIKIGDIIFVKKGIKKIIGRNDYLMGGNQISVKTLDLGAEWTEIKTQLEGVAAMIAI</sequence>
<dbReference type="STRING" id="1121419.SAMN05443529_14717"/>
<proteinExistence type="predicted"/>
<protein>
    <submittedName>
        <fullName evidence="2">Mrr N-terminal domain-containing protein</fullName>
    </submittedName>
</protein>
<feature type="domain" description="Restriction system protein Mrr-like N-terminal" evidence="1">
    <location>
        <begin position="118"/>
        <end position="200"/>
    </location>
</feature>
<gene>
    <name evidence="2" type="ORF">SAMN05443529_14717</name>
</gene>
<dbReference type="AlphaFoldDB" id="A0A1G8LD42"/>
<evidence type="ECO:0000313" key="3">
    <source>
        <dbReference type="Proteomes" id="UP000198656"/>
    </source>
</evidence>
<keyword evidence="3" id="KW-1185">Reference proteome</keyword>
<name>A0A1G8LD42_9FIRM</name>
<evidence type="ECO:0000313" key="2">
    <source>
        <dbReference type="EMBL" id="SDI53565.1"/>
    </source>
</evidence>
<dbReference type="Pfam" id="PF14338">
    <property type="entry name" value="Mrr_N"/>
    <property type="match status" value="1"/>
</dbReference>
<dbReference type="Proteomes" id="UP000198656">
    <property type="component" value="Unassembled WGS sequence"/>
</dbReference>